<protein>
    <submittedName>
        <fullName evidence="1">Uncharacterized protein</fullName>
    </submittedName>
</protein>
<reference evidence="1" key="1">
    <citation type="submission" date="2023-04" db="EMBL/GenBank/DDBJ databases">
        <authorList>
            <person name="Vijverberg K."/>
            <person name="Xiong W."/>
            <person name="Schranz E."/>
        </authorList>
    </citation>
    <scope>NUCLEOTIDE SEQUENCE</scope>
</reference>
<dbReference type="EMBL" id="OX465079">
    <property type="protein sequence ID" value="CAI9276898.1"/>
    <property type="molecule type" value="Genomic_DNA"/>
</dbReference>
<dbReference type="Proteomes" id="UP001177003">
    <property type="component" value="Chromosome 3"/>
</dbReference>
<accession>A0AA36DZM2</accession>
<name>A0AA36DZM2_LACSI</name>
<proteinExistence type="predicted"/>
<dbReference type="AlphaFoldDB" id="A0AA36DZM2"/>
<gene>
    <name evidence="1" type="ORF">LSALG_LOCUS16855</name>
</gene>
<evidence type="ECO:0000313" key="2">
    <source>
        <dbReference type="Proteomes" id="UP001177003"/>
    </source>
</evidence>
<sequence length="111" mass="12372">MEYAFGENGPIPSSILSLRSATMLDGLLRGSRFTSKWFTNVTQPNERHHRYEFIKIPTLGKLHKGQIAKGVAAALAIYFATQRDVIDDCCSLNCLAMMASRRLLLAIVIKT</sequence>
<organism evidence="1 2">
    <name type="scientific">Lactuca saligna</name>
    <name type="common">Willowleaf lettuce</name>
    <dbReference type="NCBI Taxonomy" id="75948"/>
    <lineage>
        <taxon>Eukaryota</taxon>
        <taxon>Viridiplantae</taxon>
        <taxon>Streptophyta</taxon>
        <taxon>Embryophyta</taxon>
        <taxon>Tracheophyta</taxon>
        <taxon>Spermatophyta</taxon>
        <taxon>Magnoliopsida</taxon>
        <taxon>eudicotyledons</taxon>
        <taxon>Gunneridae</taxon>
        <taxon>Pentapetalae</taxon>
        <taxon>asterids</taxon>
        <taxon>campanulids</taxon>
        <taxon>Asterales</taxon>
        <taxon>Asteraceae</taxon>
        <taxon>Cichorioideae</taxon>
        <taxon>Cichorieae</taxon>
        <taxon>Lactucinae</taxon>
        <taxon>Lactuca</taxon>
    </lineage>
</organism>
<keyword evidence="2" id="KW-1185">Reference proteome</keyword>
<evidence type="ECO:0000313" key="1">
    <source>
        <dbReference type="EMBL" id="CAI9276898.1"/>
    </source>
</evidence>